<organism evidence="1 2">
    <name type="scientific">Pyrocoelia pectoralis</name>
    <dbReference type="NCBI Taxonomy" id="417401"/>
    <lineage>
        <taxon>Eukaryota</taxon>
        <taxon>Metazoa</taxon>
        <taxon>Ecdysozoa</taxon>
        <taxon>Arthropoda</taxon>
        <taxon>Hexapoda</taxon>
        <taxon>Insecta</taxon>
        <taxon>Pterygota</taxon>
        <taxon>Neoptera</taxon>
        <taxon>Endopterygota</taxon>
        <taxon>Coleoptera</taxon>
        <taxon>Polyphaga</taxon>
        <taxon>Elateriformia</taxon>
        <taxon>Elateroidea</taxon>
        <taxon>Lampyridae</taxon>
        <taxon>Lampyrinae</taxon>
        <taxon>Pyrocoelia</taxon>
    </lineage>
</organism>
<proteinExistence type="predicted"/>
<gene>
    <name evidence="1" type="ORF">RI129_013057</name>
</gene>
<evidence type="ECO:0008006" key="3">
    <source>
        <dbReference type="Google" id="ProtNLM"/>
    </source>
</evidence>
<evidence type="ECO:0000313" key="2">
    <source>
        <dbReference type="Proteomes" id="UP001329430"/>
    </source>
</evidence>
<reference evidence="1 2" key="1">
    <citation type="journal article" date="2024" name="Insects">
        <title>An Improved Chromosome-Level Genome Assembly of the Firefly Pyrocoelia pectoralis.</title>
        <authorList>
            <person name="Fu X."/>
            <person name="Meyer-Rochow V.B."/>
            <person name="Ballantyne L."/>
            <person name="Zhu X."/>
        </authorList>
    </citation>
    <scope>NUCLEOTIDE SEQUENCE [LARGE SCALE GENOMIC DNA]</scope>
    <source>
        <strain evidence="1">XCY_ONT2</strain>
    </source>
</reference>
<protein>
    <recommendedName>
        <fullName evidence="3">C2H2-type domain-containing protein</fullName>
    </recommendedName>
</protein>
<sequence>MLKFALFTKRFRKLAITYTYTYVIRTFRLNITNMPVCCKCKQNPHVVSNTFTTVDELIAHFKFFHSLSPYDNFFCVDCSHTYQSLRAFKRHFKGSNFCRNQTLQTFRTPDKSYSPDVSKSNSNCVSTNDNYSVQHETESVLNKIEASALMFVTKLYSKSNYARKDVDEIINDITLNLLGTIVTELKNILKTDNSAVDKVLEFCQDPFCNFNTYYKYIKTLESKDLFREPKIFETGNEIAPIIVNSAPSLDSKSSKGALMPLQFQFQKFFQLPNILDDTIKNMKNLSEKSTTQNIVNGEVWKEKRGSFENKMLIPYILYFDDFEINNPLGSHAGSQSIAAFYYSFPTLPQHHLSSLENIFTALLFKSSDKCYGNEASLHLLIDEIKLLEEAGLLINGHRIYFILMAIVGDNLGLNSILGYVKSFSANYPCRICKSSRNEIRSGCQEDISKLRTEENYIEDCSNTLEVTERAKISGVRECSIFNTINSFHVVNNYAADIMHDLFEGVCHYDISQILRHFIEKDKLFSLDILNSRKQLFDYGKTEIGNISPPIKINHLTNLKLHMSAREMWTFCHFLPLIIGDLVPINNKYWKLVLLLLEIIDLILMTEFNDTDLKLMSLKIQQHHLHYIKLFGNTLKPKFHFMVHYPTIIKKIGPLKHIWCFRFESKHRELKIYTNNTNSRKNIPYTIAVKCSLKFSYRLLNNIGLKQPLAYDTNCTKQENLREKSYYKNLDSDKVGNIEDNIITFKNCVIYKGTQYAIDYYLLSKDLQLYKIVDIIMATDENIYFVCLQYKLTNFCNHFQSYVLPMNATTNKYFLFSPSHFEYYSPLHTYTSPNGKTYVRPKYF</sequence>
<name>A0AAN7ZCR3_9COLE</name>
<dbReference type="EMBL" id="JAVRBK010000010">
    <property type="protein sequence ID" value="KAK5638762.1"/>
    <property type="molecule type" value="Genomic_DNA"/>
</dbReference>
<dbReference type="AlphaFoldDB" id="A0AAN7ZCR3"/>
<keyword evidence="2" id="KW-1185">Reference proteome</keyword>
<dbReference type="PANTHER" id="PTHR31912">
    <property type="entry name" value="IP13529P"/>
    <property type="match status" value="1"/>
</dbReference>
<dbReference type="Proteomes" id="UP001329430">
    <property type="component" value="Chromosome 10"/>
</dbReference>
<dbReference type="PANTHER" id="PTHR31912:SF34">
    <property type="entry name" value="NOTOCHORD-RELATED PROTEIN"/>
    <property type="match status" value="1"/>
</dbReference>
<accession>A0AAN7ZCR3</accession>
<evidence type="ECO:0000313" key="1">
    <source>
        <dbReference type="EMBL" id="KAK5638762.1"/>
    </source>
</evidence>
<comment type="caution">
    <text evidence="1">The sequence shown here is derived from an EMBL/GenBank/DDBJ whole genome shotgun (WGS) entry which is preliminary data.</text>
</comment>